<evidence type="ECO:0000259" key="5">
    <source>
        <dbReference type="SMART" id="SM01318"/>
    </source>
</evidence>
<comment type="subcellular location">
    <subcellularLocation>
        <location evidence="1">Secreted</location>
    </subcellularLocation>
</comment>
<dbReference type="SMART" id="SM01318">
    <property type="entry name" value="SVWC"/>
    <property type="match status" value="1"/>
</dbReference>
<feature type="compositionally biased region" description="Pro residues" evidence="3">
    <location>
        <begin position="134"/>
        <end position="146"/>
    </location>
</feature>
<evidence type="ECO:0000256" key="4">
    <source>
        <dbReference type="SAM" id="SignalP"/>
    </source>
</evidence>
<accession>A0A1B6L216</accession>
<evidence type="ECO:0000256" key="1">
    <source>
        <dbReference type="ARBA" id="ARBA00004613"/>
    </source>
</evidence>
<keyword evidence="2" id="KW-0964">Secreted</keyword>
<proteinExistence type="predicted"/>
<dbReference type="InterPro" id="IPR029277">
    <property type="entry name" value="SVWC_dom"/>
</dbReference>
<evidence type="ECO:0000256" key="2">
    <source>
        <dbReference type="ARBA" id="ARBA00022525"/>
    </source>
</evidence>
<dbReference type="GO" id="GO:0005576">
    <property type="term" value="C:extracellular region"/>
    <property type="evidence" value="ECO:0007669"/>
    <property type="project" value="UniProtKB-SubCell"/>
</dbReference>
<dbReference type="Pfam" id="PF15430">
    <property type="entry name" value="SVWC"/>
    <property type="match status" value="1"/>
</dbReference>
<protein>
    <recommendedName>
        <fullName evidence="5">Single domain-containing protein</fullName>
    </recommendedName>
</protein>
<reference evidence="6" key="1">
    <citation type="submission" date="2015-11" db="EMBL/GenBank/DDBJ databases">
        <title>De novo transcriptome assembly of four potential Pierce s Disease insect vectors from Arizona vineyards.</title>
        <authorList>
            <person name="Tassone E.E."/>
        </authorList>
    </citation>
    <scope>NUCLEOTIDE SEQUENCE</scope>
</reference>
<gene>
    <name evidence="6" type="ORF">g.11497</name>
</gene>
<evidence type="ECO:0000313" key="6">
    <source>
        <dbReference type="EMBL" id="JAT17738.1"/>
    </source>
</evidence>
<feature type="region of interest" description="Disordered" evidence="3">
    <location>
        <begin position="41"/>
        <end position="174"/>
    </location>
</feature>
<dbReference type="AlphaFoldDB" id="A0A1B6L216"/>
<feature type="signal peptide" evidence="4">
    <location>
        <begin position="1"/>
        <end position="17"/>
    </location>
</feature>
<name>A0A1B6L216_9HEMI</name>
<evidence type="ECO:0000256" key="3">
    <source>
        <dbReference type="SAM" id="MobiDB-lite"/>
    </source>
</evidence>
<sequence length="242" mass="25445">MFAFVSVILVYTTVSHGHQFIGPHQGFHGAVKTAWGTSSASRGSWSGYSTPTRQSTSTPAVKDAWGTYHGNTGLFPPARGTPPSSWSAGYPSRGSAPYPASNTTPYSGTPPRRSAPYSAPNYPPRQGSGGSATPKPPVSVPYPPPASSMNSNRIGGNQEAIPPPTKNTVTTTTNSCREGDKVYRVGDKWTPEGSCGRHSCVDDGKTSILGCPKLEASLGCTLSDGDARQPWPSCCPQVQCIR</sequence>
<feature type="domain" description="Single" evidence="5">
    <location>
        <begin position="181"/>
        <end position="240"/>
    </location>
</feature>
<dbReference type="EMBL" id="GEBQ01022239">
    <property type="protein sequence ID" value="JAT17738.1"/>
    <property type="molecule type" value="Transcribed_RNA"/>
</dbReference>
<organism evidence="6">
    <name type="scientific">Graphocephala atropunctata</name>
    <dbReference type="NCBI Taxonomy" id="36148"/>
    <lineage>
        <taxon>Eukaryota</taxon>
        <taxon>Metazoa</taxon>
        <taxon>Ecdysozoa</taxon>
        <taxon>Arthropoda</taxon>
        <taxon>Hexapoda</taxon>
        <taxon>Insecta</taxon>
        <taxon>Pterygota</taxon>
        <taxon>Neoptera</taxon>
        <taxon>Paraneoptera</taxon>
        <taxon>Hemiptera</taxon>
        <taxon>Auchenorrhyncha</taxon>
        <taxon>Membracoidea</taxon>
        <taxon>Cicadellidae</taxon>
        <taxon>Cicadellinae</taxon>
        <taxon>Cicadellini</taxon>
        <taxon>Graphocephala</taxon>
    </lineage>
</organism>
<keyword evidence="4" id="KW-0732">Signal</keyword>
<feature type="chain" id="PRO_5008587034" description="Single domain-containing protein" evidence="4">
    <location>
        <begin position="18"/>
        <end position="242"/>
    </location>
</feature>
<feature type="compositionally biased region" description="Low complexity" evidence="3">
    <location>
        <begin position="41"/>
        <end position="50"/>
    </location>
</feature>